<dbReference type="Gene3D" id="3.40.390.10">
    <property type="entry name" value="Collagenase (Catalytic Domain)"/>
    <property type="match status" value="1"/>
</dbReference>
<dbReference type="GO" id="GO:0006508">
    <property type="term" value="P:proteolysis"/>
    <property type="evidence" value="ECO:0007669"/>
    <property type="project" value="UniProtKB-KW"/>
</dbReference>
<evidence type="ECO:0000259" key="5">
    <source>
        <dbReference type="Pfam" id="PF00413"/>
    </source>
</evidence>
<evidence type="ECO:0000256" key="4">
    <source>
        <dbReference type="ARBA" id="ARBA00022833"/>
    </source>
</evidence>
<feature type="domain" description="Putative mucin/carbohydrate-binding" evidence="6">
    <location>
        <begin position="397"/>
        <end position="507"/>
    </location>
</feature>
<keyword evidence="3" id="KW-0378">Hydrolase</keyword>
<dbReference type="RefSeq" id="WP_176488640.1">
    <property type="nucleotide sequence ID" value="NZ_BLXO01000007.1"/>
</dbReference>
<gene>
    <name evidence="7" type="ORF">RINTU1_30040</name>
</gene>
<evidence type="ECO:0000313" key="8">
    <source>
        <dbReference type="Proteomes" id="UP000504714"/>
    </source>
</evidence>
<feature type="domain" description="Peptidase M10 metallopeptidase" evidence="5">
    <location>
        <begin position="96"/>
        <end position="210"/>
    </location>
</feature>
<dbReference type="Pfam" id="PF03272">
    <property type="entry name" value="Mucin_bdg"/>
    <property type="match status" value="2"/>
</dbReference>
<dbReference type="InterPro" id="IPR004954">
    <property type="entry name" value="Mucin-bd"/>
</dbReference>
<dbReference type="SUPFAM" id="SSF55486">
    <property type="entry name" value="Metalloproteases ('zincins'), catalytic domain"/>
    <property type="match status" value="1"/>
</dbReference>
<accession>A0A6L2ZQR8</accession>
<evidence type="ECO:0000313" key="7">
    <source>
        <dbReference type="EMBL" id="GFN47116.1"/>
    </source>
</evidence>
<proteinExistence type="predicted"/>
<dbReference type="GO" id="GO:0031012">
    <property type="term" value="C:extracellular matrix"/>
    <property type="evidence" value="ECO:0007669"/>
    <property type="project" value="InterPro"/>
</dbReference>
<evidence type="ECO:0000256" key="3">
    <source>
        <dbReference type="ARBA" id="ARBA00022801"/>
    </source>
</evidence>
<organism evidence="7 8">
    <name type="scientific">Candidatus Regiella insecticola</name>
    <dbReference type="NCBI Taxonomy" id="138073"/>
    <lineage>
        <taxon>Bacteria</taxon>
        <taxon>Pseudomonadati</taxon>
        <taxon>Pseudomonadota</taxon>
        <taxon>Gammaproteobacteria</taxon>
        <taxon>Enterobacterales</taxon>
        <taxon>Enterobacteriaceae</taxon>
        <taxon>aphid secondary symbionts</taxon>
        <taxon>Candidatus Regiella</taxon>
    </lineage>
</organism>
<keyword evidence="4" id="KW-0862">Zinc</keyword>
<reference evidence="7 8" key="1">
    <citation type="submission" date="2020-06" db="EMBL/GenBank/DDBJ databases">
        <title>The genome sequence of Candidatus Regiella insecticola strain Tut.</title>
        <authorList>
            <person name="Nikoh N."/>
            <person name="Tsuchida T."/>
            <person name="Koga R."/>
            <person name="Oshima K."/>
            <person name="Hattori M."/>
            <person name="Fukatsu T."/>
        </authorList>
    </citation>
    <scope>NUCLEOTIDE SEQUENCE [LARGE SCALE GENOMIC DNA]</scope>
    <source>
        <strain evidence="7 8">Tut</strain>
    </source>
</reference>
<keyword evidence="2" id="KW-0479">Metal-binding</keyword>
<dbReference type="GO" id="GO:0008270">
    <property type="term" value="F:zinc ion binding"/>
    <property type="evidence" value="ECO:0007669"/>
    <property type="project" value="InterPro"/>
</dbReference>
<dbReference type="GO" id="GO:0004222">
    <property type="term" value="F:metalloendopeptidase activity"/>
    <property type="evidence" value="ECO:0007669"/>
    <property type="project" value="InterPro"/>
</dbReference>
<comment type="caution">
    <text evidence="7">The sequence shown here is derived from an EMBL/GenBank/DDBJ whole genome shotgun (WGS) entry which is preliminary data.</text>
</comment>
<evidence type="ECO:0000256" key="1">
    <source>
        <dbReference type="ARBA" id="ARBA00022670"/>
    </source>
</evidence>
<name>A0A6L2ZQR8_9ENTR</name>
<dbReference type="EMBL" id="BLXO01000007">
    <property type="protein sequence ID" value="GFN47116.1"/>
    <property type="molecule type" value="Genomic_DNA"/>
</dbReference>
<dbReference type="InterPro" id="IPR001818">
    <property type="entry name" value="Pept_M10_metallopeptidase"/>
</dbReference>
<protein>
    <submittedName>
        <fullName evidence="7">Viral enhancin protein</fullName>
    </submittedName>
</protein>
<dbReference type="Proteomes" id="UP000504714">
    <property type="component" value="Unassembled WGS sequence"/>
</dbReference>
<keyword evidence="1" id="KW-0645">Protease</keyword>
<sequence length="547" mass="61713">MNTVEELDRISDVGLTTSTEKKQAIPQSVVDEELATQLIHYLIKAQVIAGLQPDKRVDKEKELTFSYLTPRYHDVVIRQNKKPSVSGLTTFTALQREITQSVLDEIAEKTGLEFRLAEGNESTDLVFGNFHSPKDSLVGFVNFNAPTSSLVDSTTTVASKRDEIWVNTKLKARRNPERFKAALVHEIGHALGLDHSFNLEEPGTIMSYSWSSTGLQVADFLALWTLHGRDSHPQSEERIKAGEQARAQMWLRIKEDMQPKNYWKKFLLRVDDRWCAFISVNKTHSMLRVDVFKKGAQVEGYFRDKTYAEIRIRNHTGKVIFEKEIKGTGMLSSREELPFTEGYQLEIYHAEAETSLFSNPNIQGEPVPDAKTNRFIMTKTGLKRLIPAHQMTLLDRNNYAFASLSVDSVAGQLEIDISRPPADEDAQDSVYASIKVINKKGRVVFKKEIKGSDTGMLRSRILFSEGDKLEIYHAQAEERLKIFSSGVKVDFAVDAKTTTFIMTSKGLEKCLFSPQPTQVDTTDKMAQTISGFTPPPLDAVSYQQDMA</sequence>
<feature type="domain" description="Putative mucin/carbohydrate-binding" evidence="6">
    <location>
        <begin position="270"/>
        <end position="382"/>
    </location>
</feature>
<evidence type="ECO:0000259" key="6">
    <source>
        <dbReference type="Pfam" id="PF03272"/>
    </source>
</evidence>
<dbReference type="InterPro" id="IPR024079">
    <property type="entry name" value="MetalloPept_cat_dom_sf"/>
</dbReference>
<dbReference type="AlphaFoldDB" id="A0A6L2ZQR8"/>
<evidence type="ECO:0000256" key="2">
    <source>
        <dbReference type="ARBA" id="ARBA00022723"/>
    </source>
</evidence>
<dbReference type="Pfam" id="PF00413">
    <property type="entry name" value="Peptidase_M10"/>
    <property type="match status" value="1"/>
</dbReference>